<accession>A0A9N9WY19</accession>
<dbReference type="SMART" id="SM00020">
    <property type="entry name" value="Tryp_SPc"/>
    <property type="match status" value="2"/>
</dbReference>
<evidence type="ECO:0000256" key="1">
    <source>
        <dbReference type="ARBA" id="ARBA00022670"/>
    </source>
</evidence>
<dbReference type="OrthoDB" id="8440449at2759"/>
<evidence type="ECO:0000256" key="4">
    <source>
        <dbReference type="ARBA" id="ARBA00022825"/>
    </source>
</evidence>
<gene>
    <name evidence="9" type="ORF">CHIRRI_LOCUS13339</name>
</gene>
<keyword evidence="4 7" id="KW-0720">Serine protease</keyword>
<dbReference type="PROSITE" id="PS00135">
    <property type="entry name" value="TRYPSIN_SER"/>
    <property type="match status" value="1"/>
</dbReference>
<evidence type="ECO:0000313" key="10">
    <source>
        <dbReference type="Proteomes" id="UP001153620"/>
    </source>
</evidence>
<dbReference type="GO" id="GO:0006508">
    <property type="term" value="P:proteolysis"/>
    <property type="evidence" value="ECO:0007669"/>
    <property type="project" value="UniProtKB-KW"/>
</dbReference>
<feature type="domain" description="Peptidase S1" evidence="8">
    <location>
        <begin position="254"/>
        <end position="478"/>
    </location>
</feature>
<dbReference type="InterPro" id="IPR001254">
    <property type="entry name" value="Trypsin_dom"/>
</dbReference>
<dbReference type="InterPro" id="IPR033116">
    <property type="entry name" value="TRYPSIN_SER"/>
</dbReference>
<keyword evidence="1 7" id="KW-0645">Protease</keyword>
<evidence type="ECO:0000259" key="8">
    <source>
        <dbReference type="PROSITE" id="PS50240"/>
    </source>
</evidence>
<evidence type="ECO:0000256" key="6">
    <source>
        <dbReference type="ARBA" id="ARBA00024195"/>
    </source>
</evidence>
<evidence type="ECO:0000256" key="5">
    <source>
        <dbReference type="ARBA" id="ARBA00023157"/>
    </source>
</evidence>
<dbReference type="SUPFAM" id="SSF50494">
    <property type="entry name" value="Trypsin-like serine proteases"/>
    <property type="match status" value="2"/>
</dbReference>
<sequence>MIFLQSETSIQSKMLHKILTVLFLGAVLANALPDRRIVGGYEATEGQYPWMISLRRASMSHRCGGSIIGPHWVLTAAHCTQGQTPTTMFIVVGSILLNGGANPITHTVDRITNHEQYHGDVFAFDVATVRVRNPFVYTSLVQPIRMNPNFIGSGVSALAMGWGLTTQNRTDSGSNILLWHPTSTINNADCVRQLGSWILPQHLCTFSRLGQGICNGDSGGPLVVNNEVVGIATAVIPCARGWPDGWDPLPNRRIVGGYEAEEGQYPWMVSLRFANMAHLCGGSILSEHWALSAAHCTIDQVPGVMTVVVGSIHIHGGANPITHAVEIIHNHELYHDDYFAYDVCTIRVRDPFVYSPYVQPIRLNPNFIGAGVSALAMGWGLTTQNRTDNGSNILLWHPTSTITNADCVSQLGSWILPQHLCSFSRLGQGICNGDSGGPLVVNNEVVGIATAVIPCARGWPDGWDRISTFHSWIVAHSSD</sequence>
<evidence type="ECO:0000256" key="7">
    <source>
        <dbReference type="RuleBase" id="RU363034"/>
    </source>
</evidence>
<dbReference type="InterPro" id="IPR018114">
    <property type="entry name" value="TRYPSIN_HIS"/>
</dbReference>
<dbReference type="InterPro" id="IPR043504">
    <property type="entry name" value="Peptidase_S1_PA_chymotrypsin"/>
</dbReference>
<dbReference type="EMBL" id="OU895880">
    <property type="protein sequence ID" value="CAG9810526.1"/>
    <property type="molecule type" value="Genomic_DNA"/>
</dbReference>
<dbReference type="FunFam" id="2.40.10.10:FF:000068">
    <property type="entry name" value="transmembrane protease serine 2"/>
    <property type="match status" value="2"/>
</dbReference>
<dbReference type="InterPro" id="IPR050430">
    <property type="entry name" value="Peptidase_S1"/>
</dbReference>
<proteinExistence type="inferred from homology"/>
<name>A0A9N9WY19_9DIPT</name>
<evidence type="ECO:0000256" key="2">
    <source>
        <dbReference type="ARBA" id="ARBA00022757"/>
    </source>
</evidence>
<dbReference type="PANTHER" id="PTHR24276">
    <property type="entry name" value="POLYSERASE-RELATED"/>
    <property type="match status" value="1"/>
</dbReference>
<evidence type="ECO:0000313" key="9">
    <source>
        <dbReference type="EMBL" id="CAG9810526.1"/>
    </source>
</evidence>
<comment type="similarity">
    <text evidence="6">Belongs to the peptidase S1 family. CLIP subfamily.</text>
</comment>
<evidence type="ECO:0000256" key="3">
    <source>
        <dbReference type="ARBA" id="ARBA00022801"/>
    </source>
</evidence>
<dbReference type="CDD" id="cd00190">
    <property type="entry name" value="Tryp_SPc"/>
    <property type="match status" value="2"/>
</dbReference>
<dbReference type="PRINTS" id="PR00722">
    <property type="entry name" value="CHYMOTRYPSIN"/>
</dbReference>
<keyword evidence="10" id="KW-1185">Reference proteome</keyword>
<dbReference type="GO" id="GO:0004252">
    <property type="term" value="F:serine-type endopeptidase activity"/>
    <property type="evidence" value="ECO:0007669"/>
    <property type="project" value="InterPro"/>
</dbReference>
<keyword evidence="5" id="KW-1015">Disulfide bond</keyword>
<dbReference type="Gene3D" id="2.40.10.10">
    <property type="entry name" value="Trypsin-like serine proteases"/>
    <property type="match status" value="2"/>
</dbReference>
<reference evidence="9" key="2">
    <citation type="submission" date="2022-10" db="EMBL/GenBank/DDBJ databases">
        <authorList>
            <consortium name="ENA_rothamsted_submissions"/>
            <consortium name="culmorum"/>
            <person name="King R."/>
        </authorList>
    </citation>
    <scope>NUCLEOTIDE SEQUENCE</scope>
</reference>
<keyword evidence="3 7" id="KW-0378">Hydrolase</keyword>
<reference evidence="9" key="1">
    <citation type="submission" date="2022-01" db="EMBL/GenBank/DDBJ databases">
        <authorList>
            <person name="King R."/>
        </authorList>
    </citation>
    <scope>NUCLEOTIDE SEQUENCE</scope>
</reference>
<dbReference type="InterPro" id="IPR001314">
    <property type="entry name" value="Peptidase_S1A"/>
</dbReference>
<keyword evidence="2" id="KW-0222">Digestion</keyword>
<dbReference type="Proteomes" id="UP001153620">
    <property type="component" value="Chromosome 4"/>
</dbReference>
<dbReference type="PANTHER" id="PTHR24276:SF91">
    <property type="entry name" value="AT26814P-RELATED"/>
    <property type="match status" value="1"/>
</dbReference>
<dbReference type="GO" id="GO:0007586">
    <property type="term" value="P:digestion"/>
    <property type="evidence" value="ECO:0007669"/>
    <property type="project" value="UniProtKB-KW"/>
</dbReference>
<dbReference type="PROSITE" id="PS50240">
    <property type="entry name" value="TRYPSIN_DOM"/>
    <property type="match status" value="2"/>
</dbReference>
<organism evidence="9 10">
    <name type="scientific">Chironomus riparius</name>
    <dbReference type="NCBI Taxonomy" id="315576"/>
    <lineage>
        <taxon>Eukaryota</taxon>
        <taxon>Metazoa</taxon>
        <taxon>Ecdysozoa</taxon>
        <taxon>Arthropoda</taxon>
        <taxon>Hexapoda</taxon>
        <taxon>Insecta</taxon>
        <taxon>Pterygota</taxon>
        <taxon>Neoptera</taxon>
        <taxon>Endopterygota</taxon>
        <taxon>Diptera</taxon>
        <taxon>Nematocera</taxon>
        <taxon>Chironomoidea</taxon>
        <taxon>Chironomidae</taxon>
        <taxon>Chironominae</taxon>
        <taxon>Chironomus</taxon>
    </lineage>
</organism>
<protein>
    <recommendedName>
        <fullName evidence="8">Peptidase S1 domain-containing protein</fullName>
    </recommendedName>
</protein>
<dbReference type="Pfam" id="PF00089">
    <property type="entry name" value="Trypsin"/>
    <property type="match status" value="2"/>
</dbReference>
<dbReference type="PROSITE" id="PS00134">
    <property type="entry name" value="TRYPSIN_HIS"/>
    <property type="match status" value="1"/>
</dbReference>
<dbReference type="AlphaFoldDB" id="A0A9N9WY19"/>
<feature type="domain" description="Peptidase S1" evidence="8">
    <location>
        <begin position="37"/>
        <end position="258"/>
    </location>
</feature>
<dbReference type="InterPro" id="IPR009003">
    <property type="entry name" value="Peptidase_S1_PA"/>
</dbReference>